<proteinExistence type="predicted"/>
<protein>
    <submittedName>
        <fullName evidence="1">Uncharacterized protein</fullName>
    </submittedName>
</protein>
<gene>
    <name evidence="1" type="ordered locus">TSIB_1062</name>
</gene>
<dbReference type="AlphaFoldDB" id="C6A3C3"/>
<sequence>MGEEDLEGDWFTHREVKTTKERRKTKRSLLISVTIFS</sequence>
<dbReference type="KEGG" id="tsi:TSIB_1062"/>
<name>C6A3C3_THESM</name>
<evidence type="ECO:0000313" key="2">
    <source>
        <dbReference type="Proteomes" id="UP000009079"/>
    </source>
</evidence>
<dbReference type="Proteomes" id="UP000009079">
    <property type="component" value="Chromosome"/>
</dbReference>
<evidence type="ECO:0000313" key="1">
    <source>
        <dbReference type="EMBL" id="ACS90118.1"/>
    </source>
</evidence>
<dbReference type="HOGENOM" id="CLU_3338699_0_0_2"/>
<organism evidence="1 2">
    <name type="scientific">Thermococcus sibiricus (strain DSM 12597 / MM 739)</name>
    <dbReference type="NCBI Taxonomy" id="604354"/>
    <lineage>
        <taxon>Archaea</taxon>
        <taxon>Methanobacteriati</taxon>
        <taxon>Methanobacteriota</taxon>
        <taxon>Thermococci</taxon>
        <taxon>Thermococcales</taxon>
        <taxon>Thermococcaceae</taxon>
        <taxon>Thermococcus</taxon>
    </lineage>
</organism>
<accession>C6A3C3</accession>
<keyword evidence="2" id="KW-1185">Reference proteome</keyword>
<dbReference type="EMBL" id="CP001463">
    <property type="protein sequence ID" value="ACS90118.1"/>
    <property type="molecule type" value="Genomic_DNA"/>
</dbReference>
<reference evidence="1 2" key="1">
    <citation type="journal article" date="2009" name="Appl. Environ. Microbiol.">
        <title>Metabolic versatility and indigenous origin of the archaeon Thermococcus sibiricus, isolated from a siberian oil reservoir, as revealed by genome analysis.</title>
        <authorList>
            <person name="Mardanov A.V."/>
            <person name="Ravin N.V."/>
            <person name="Svetlitchnyi V.A."/>
            <person name="Beletsky A.V."/>
            <person name="Miroshnichenko M.L."/>
            <person name="Bonch-Osmolovskaya E.A."/>
            <person name="Skryabin K.G."/>
        </authorList>
    </citation>
    <scope>NUCLEOTIDE SEQUENCE [LARGE SCALE GENOMIC DNA]</scope>
    <source>
        <strain evidence="2">DSM 12597 / MM 739</strain>
    </source>
</reference>